<keyword evidence="1" id="KW-0540">Nuclease</keyword>
<dbReference type="InterPro" id="IPR000026">
    <property type="entry name" value="N1-like"/>
</dbReference>
<keyword evidence="4" id="KW-1185">Reference proteome</keyword>
<accession>A0ABT3JZ74</accession>
<keyword evidence="2" id="KW-0378">Hydrolase</keyword>
<organism evidence="3 4">
    <name type="scientific">Xanthomonas chitinilytica</name>
    <dbReference type="NCBI Taxonomy" id="2989819"/>
    <lineage>
        <taxon>Bacteria</taxon>
        <taxon>Pseudomonadati</taxon>
        <taxon>Pseudomonadota</taxon>
        <taxon>Gammaproteobacteria</taxon>
        <taxon>Lysobacterales</taxon>
        <taxon>Lysobacteraceae</taxon>
        <taxon>Xanthomonas</taxon>
    </lineage>
</organism>
<evidence type="ECO:0000313" key="4">
    <source>
        <dbReference type="Proteomes" id="UP001209922"/>
    </source>
</evidence>
<comment type="caution">
    <text evidence="3">The sequence shown here is derived from an EMBL/GenBank/DDBJ whole genome shotgun (WGS) entry which is preliminary data.</text>
</comment>
<evidence type="ECO:0000256" key="1">
    <source>
        <dbReference type="ARBA" id="ARBA00022722"/>
    </source>
</evidence>
<dbReference type="RefSeq" id="WP_265128790.1">
    <property type="nucleotide sequence ID" value="NZ_JAPCHY010000014.1"/>
</dbReference>
<dbReference type="SUPFAM" id="SSF53933">
    <property type="entry name" value="Microbial ribonucleases"/>
    <property type="match status" value="1"/>
</dbReference>
<dbReference type="EMBL" id="JAPCHY010000014">
    <property type="protein sequence ID" value="MCW4473805.1"/>
    <property type="molecule type" value="Genomic_DNA"/>
</dbReference>
<evidence type="ECO:0000256" key="2">
    <source>
        <dbReference type="ARBA" id="ARBA00022801"/>
    </source>
</evidence>
<dbReference type="Pfam" id="PF00545">
    <property type="entry name" value="Ribonuclease"/>
    <property type="match status" value="1"/>
</dbReference>
<gene>
    <name evidence="3" type="ORF">OK345_14995</name>
</gene>
<dbReference type="InterPro" id="IPR016191">
    <property type="entry name" value="Ribonuclease/ribotoxin"/>
</dbReference>
<dbReference type="Gene3D" id="3.10.450.30">
    <property type="entry name" value="Microbial ribonucleases"/>
    <property type="match status" value="1"/>
</dbReference>
<name>A0ABT3JZ74_9XANT</name>
<dbReference type="Proteomes" id="UP001209922">
    <property type="component" value="Unassembled WGS sequence"/>
</dbReference>
<protein>
    <submittedName>
        <fullName evidence="3">Ribonuclease</fullName>
    </submittedName>
</protein>
<reference evidence="3 4" key="1">
    <citation type="submission" date="2022-10" db="EMBL/GenBank/DDBJ databases">
        <title>Xanthomonas sp. H13-6.</title>
        <authorList>
            <person name="Liu X."/>
            <person name="Deng Z."/>
            <person name="Jiang Y."/>
            <person name="Yu T."/>
            <person name="Ai J."/>
        </authorList>
    </citation>
    <scope>NUCLEOTIDE SEQUENCE [LARGE SCALE GENOMIC DNA]</scope>
    <source>
        <strain evidence="3 4">H13-6</strain>
    </source>
</reference>
<sequence length="153" mass="17145">MRKPLLLVIALLLLAVGLWGAQVLQRPPKPQFAPELVLPAENLPGAADGARETARDPLPPFLPAEARATIRLIQRGGPFPHRQDGSMFGNREQRLPQRPRGYYREYTVETPGLPHRGARRIVTGGDPPDIWYYTDDHYDSFRSFAVPPAGSWQ</sequence>
<proteinExistence type="predicted"/>
<evidence type="ECO:0000313" key="3">
    <source>
        <dbReference type="EMBL" id="MCW4473805.1"/>
    </source>
</evidence>